<dbReference type="EMBL" id="ML208607">
    <property type="protein sequence ID" value="TFK62073.1"/>
    <property type="molecule type" value="Genomic_DNA"/>
</dbReference>
<accession>A0ACD3A889</accession>
<protein>
    <submittedName>
        <fullName evidence="1">Uncharacterized protein</fullName>
    </submittedName>
</protein>
<sequence>MYRTHSQVIAMPRLFERYTTVPRLSFSAPFTLRDCDFRFPCIRRPLSLWVGDCTPPDRRTLPSWPYHDILPNHESLFVFFGLSPQSSQLNWNDMP</sequence>
<keyword evidence="2" id="KW-1185">Reference proteome</keyword>
<reference evidence="1 2" key="1">
    <citation type="journal article" date="2019" name="Nat. Ecol. Evol.">
        <title>Megaphylogeny resolves global patterns of mushroom evolution.</title>
        <authorList>
            <person name="Varga T."/>
            <person name="Krizsan K."/>
            <person name="Foldi C."/>
            <person name="Dima B."/>
            <person name="Sanchez-Garcia M."/>
            <person name="Sanchez-Ramirez S."/>
            <person name="Szollosi G.J."/>
            <person name="Szarkandi J.G."/>
            <person name="Papp V."/>
            <person name="Albert L."/>
            <person name="Andreopoulos W."/>
            <person name="Angelini C."/>
            <person name="Antonin V."/>
            <person name="Barry K.W."/>
            <person name="Bougher N.L."/>
            <person name="Buchanan P."/>
            <person name="Buyck B."/>
            <person name="Bense V."/>
            <person name="Catcheside P."/>
            <person name="Chovatia M."/>
            <person name="Cooper J."/>
            <person name="Damon W."/>
            <person name="Desjardin D."/>
            <person name="Finy P."/>
            <person name="Geml J."/>
            <person name="Haridas S."/>
            <person name="Hughes K."/>
            <person name="Justo A."/>
            <person name="Karasinski D."/>
            <person name="Kautmanova I."/>
            <person name="Kiss B."/>
            <person name="Kocsube S."/>
            <person name="Kotiranta H."/>
            <person name="LaButti K.M."/>
            <person name="Lechner B.E."/>
            <person name="Liimatainen K."/>
            <person name="Lipzen A."/>
            <person name="Lukacs Z."/>
            <person name="Mihaltcheva S."/>
            <person name="Morgado L.N."/>
            <person name="Niskanen T."/>
            <person name="Noordeloos M.E."/>
            <person name="Ohm R.A."/>
            <person name="Ortiz-Santana B."/>
            <person name="Ovrebo C."/>
            <person name="Racz N."/>
            <person name="Riley R."/>
            <person name="Savchenko A."/>
            <person name="Shiryaev A."/>
            <person name="Soop K."/>
            <person name="Spirin V."/>
            <person name="Szebenyi C."/>
            <person name="Tomsovsky M."/>
            <person name="Tulloss R.E."/>
            <person name="Uehling J."/>
            <person name="Grigoriev I.V."/>
            <person name="Vagvolgyi C."/>
            <person name="Papp T."/>
            <person name="Martin F.M."/>
            <person name="Miettinen O."/>
            <person name="Hibbett D.S."/>
            <person name="Nagy L.G."/>
        </authorList>
    </citation>
    <scope>NUCLEOTIDE SEQUENCE [LARGE SCALE GENOMIC DNA]</scope>
    <source>
        <strain evidence="1 2">NL-1719</strain>
    </source>
</reference>
<dbReference type="Proteomes" id="UP000308600">
    <property type="component" value="Unassembled WGS sequence"/>
</dbReference>
<evidence type="ECO:0000313" key="2">
    <source>
        <dbReference type="Proteomes" id="UP000308600"/>
    </source>
</evidence>
<evidence type="ECO:0000313" key="1">
    <source>
        <dbReference type="EMBL" id="TFK62073.1"/>
    </source>
</evidence>
<organism evidence="1 2">
    <name type="scientific">Pluteus cervinus</name>
    <dbReference type="NCBI Taxonomy" id="181527"/>
    <lineage>
        <taxon>Eukaryota</taxon>
        <taxon>Fungi</taxon>
        <taxon>Dikarya</taxon>
        <taxon>Basidiomycota</taxon>
        <taxon>Agaricomycotina</taxon>
        <taxon>Agaricomycetes</taxon>
        <taxon>Agaricomycetidae</taxon>
        <taxon>Agaricales</taxon>
        <taxon>Pluteineae</taxon>
        <taxon>Pluteaceae</taxon>
        <taxon>Pluteus</taxon>
    </lineage>
</organism>
<gene>
    <name evidence="1" type="ORF">BDN72DRAFT_406905</name>
</gene>
<name>A0ACD3A889_9AGAR</name>
<proteinExistence type="predicted"/>